<organism evidence="1 2">
    <name type="scientific">Acinetobacter chinensis</name>
    <dbReference type="NCBI Taxonomy" id="2004650"/>
    <lineage>
        <taxon>Bacteria</taxon>
        <taxon>Pseudomonadati</taxon>
        <taxon>Pseudomonadota</taxon>
        <taxon>Gammaproteobacteria</taxon>
        <taxon>Moraxellales</taxon>
        <taxon>Moraxellaceae</taxon>
        <taxon>Acinetobacter</taxon>
    </lineage>
</organism>
<reference evidence="2" key="1">
    <citation type="submission" date="2018-09" db="EMBL/GenBank/DDBJ databases">
        <title>The complete genome of Acinetobacter sp. strain WCHAc010005.</title>
        <authorList>
            <person name="Hu Y."/>
            <person name="Long H."/>
            <person name="Feng Y."/>
            <person name="Zong Z."/>
        </authorList>
    </citation>
    <scope>NUCLEOTIDE SEQUENCE [LARGE SCALE GENOMIC DNA]</scope>
    <source>
        <strain evidence="2">WCHAc010005</strain>
    </source>
</reference>
<sequence length="280" mass="31765">MKKFILLACITALTACSKPTSEQNNASTSSDQIIALQPSKNALDSTRFTRSEEAGPLCPENSLQCYTYAQEQIRAKYPDLIQKIGDGISIKLFNGTIKKYMPSRGKEDHPEYCEVCSYTVVNEYPAIDSLLLHTQYYEGAGYTLLNLKTGTETHLSGIPTFSPDYKYMLSINSDLEAGYTDNELNIYQIDEKNDTKLIFEATKTIPQFQAENNVGFSAATWLENTKFIVQSDYLSDNENYSSEYPHKFYQFSLMKSDATPHWSVEALSEETYNKLKDQQH</sequence>
<name>A0A3B7LYN1_9GAMM</name>
<accession>A0A3B7LYN1</accession>
<dbReference type="KEGG" id="achi:CDG60_13440"/>
<evidence type="ECO:0000313" key="2">
    <source>
        <dbReference type="Proteomes" id="UP000263753"/>
    </source>
</evidence>
<evidence type="ECO:0008006" key="3">
    <source>
        <dbReference type="Google" id="ProtNLM"/>
    </source>
</evidence>
<dbReference type="PROSITE" id="PS51257">
    <property type="entry name" value="PROKAR_LIPOPROTEIN"/>
    <property type="match status" value="1"/>
</dbReference>
<protein>
    <recommendedName>
        <fullName evidence="3">Lipoprotein</fullName>
    </recommendedName>
</protein>
<evidence type="ECO:0000313" key="1">
    <source>
        <dbReference type="EMBL" id="AXY57481.1"/>
    </source>
</evidence>
<proteinExistence type="predicted"/>
<dbReference type="EMBL" id="CP032134">
    <property type="protein sequence ID" value="AXY57481.1"/>
    <property type="molecule type" value="Genomic_DNA"/>
</dbReference>
<dbReference type="AlphaFoldDB" id="A0A3B7LYN1"/>
<dbReference type="Proteomes" id="UP000263753">
    <property type="component" value="Chromosome"/>
</dbReference>
<gene>
    <name evidence="1" type="ORF">CDG60_13440</name>
</gene>